<evidence type="ECO:0000313" key="11">
    <source>
        <dbReference type="Proteomes" id="UP001163739"/>
    </source>
</evidence>
<dbReference type="InterPro" id="IPR053953">
    <property type="entry name" value="NirdL-like_HTH"/>
</dbReference>
<feature type="domain" description="Siroheme decarboxylase NirL-like HTH" evidence="9">
    <location>
        <begin position="6"/>
        <end position="48"/>
    </location>
</feature>
<evidence type="ECO:0000256" key="6">
    <source>
        <dbReference type="ARBA" id="ARBA00045291"/>
    </source>
</evidence>
<evidence type="ECO:0000313" key="10">
    <source>
        <dbReference type="EMBL" id="UZE97513.1"/>
    </source>
</evidence>
<dbReference type="Gene3D" id="1.10.10.10">
    <property type="entry name" value="Winged helix-like DNA-binding domain superfamily/Winged helix DNA-binding domain"/>
    <property type="match status" value="1"/>
</dbReference>
<evidence type="ECO:0000259" key="9">
    <source>
        <dbReference type="Pfam" id="PF22451"/>
    </source>
</evidence>
<proteinExistence type="inferred from homology"/>
<keyword evidence="11" id="KW-1185">Reference proteome</keyword>
<dbReference type="InterPro" id="IPR040523">
    <property type="entry name" value="AsnC_trans_reg2"/>
</dbReference>
<evidence type="ECO:0000256" key="3">
    <source>
        <dbReference type="ARBA" id="ARBA00023457"/>
    </source>
</evidence>
<sequence length="147" mass="16986">MDEINRKIINQLQRGFPICERPYEEAAKTLDITESDLISRIESLLEDKTLTRFGPMYQIEKAGGAFTLAAMTIPESEFDKVAEQVNAFPEIAHNYERAHKLNMWFVLGTENPNEIASTIKRIEDKTGYKVYNMPKLEEFYVGLYFPV</sequence>
<evidence type="ECO:0000256" key="4">
    <source>
        <dbReference type="ARBA" id="ARBA00023465"/>
    </source>
</evidence>
<gene>
    <name evidence="10" type="ORF">NKI27_07150</name>
</gene>
<comment type="pathway">
    <text evidence="2">Porphyrin-containing compound metabolism.</text>
</comment>
<dbReference type="RefSeq" id="WP_265048986.1">
    <property type="nucleotide sequence ID" value="NZ_CP100390.1"/>
</dbReference>
<dbReference type="PANTHER" id="PTHR43413">
    <property type="entry name" value="TRANSCRIPTIONAL REGULATOR, ASNC FAMILY"/>
    <property type="match status" value="1"/>
</dbReference>
<dbReference type="InterPro" id="IPR050684">
    <property type="entry name" value="HTH-Siroheme_Decarb"/>
</dbReference>
<protein>
    <recommendedName>
        <fullName evidence="5">siroheme decarboxylase</fullName>
        <ecNumber evidence="5">4.1.1.111</ecNumber>
    </recommendedName>
</protein>
<dbReference type="Pfam" id="PF17805">
    <property type="entry name" value="AsnC_trans_reg2"/>
    <property type="match status" value="1"/>
</dbReference>
<name>A0ABY6N5W1_9ALTE</name>
<evidence type="ECO:0000256" key="1">
    <source>
        <dbReference type="ARBA" id="ARBA00023239"/>
    </source>
</evidence>
<accession>A0ABY6N5W1</accession>
<dbReference type="InterPro" id="IPR036388">
    <property type="entry name" value="WH-like_DNA-bd_sf"/>
</dbReference>
<comment type="subunit">
    <text evidence="4">Probably forms a complex composed of NirD, NirL, NirG and NirH. All proteins are required for the total conversion of siroheme to didecarboxysiroheme.</text>
</comment>
<dbReference type="EMBL" id="CP100390">
    <property type="protein sequence ID" value="UZE97513.1"/>
    <property type="molecule type" value="Genomic_DNA"/>
</dbReference>
<dbReference type="EC" id="4.1.1.111" evidence="5"/>
<dbReference type="Gene3D" id="3.30.70.3460">
    <property type="match status" value="1"/>
</dbReference>
<evidence type="ECO:0000256" key="5">
    <source>
        <dbReference type="ARBA" id="ARBA00023471"/>
    </source>
</evidence>
<dbReference type="Proteomes" id="UP001163739">
    <property type="component" value="Chromosome"/>
</dbReference>
<dbReference type="Pfam" id="PF22451">
    <property type="entry name" value="NirdL-like_HTH"/>
    <property type="match status" value="1"/>
</dbReference>
<reference evidence="10" key="1">
    <citation type="submission" date="2022-06" db="EMBL/GenBank/DDBJ databases">
        <title>Alkalimarinus sp. nov., isolated from gut of a Alitta virens.</title>
        <authorList>
            <person name="Yang A.I."/>
            <person name="Shin N.-R."/>
        </authorList>
    </citation>
    <scope>NUCLEOTIDE SEQUENCE</scope>
    <source>
        <strain evidence="10">A2M4</strain>
    </source>
</reference>
<evidence type="ECO:0000259" key="8">
    <source>
        <dbReference type="Pfam" id="PF17805"/>
    </source>
</evidence>
<keyword evidence="1" id="KW-0456">Lyase</keyword>
<feature type="domain" description="Siroheme decarboxylase AsnC-like ligand binding" evidence="8">
    <location>
        <begin position="67"/>
        <end position="139"/>
    </location>
</feature>
<comment type="catalytic activity">
    <reaction evidence="7">
        <text>siroheme + 2 H(+) = 12,18-didecarboxysiroheme + 2 CO2</text>
        <dbReference type="Rhea" id="RHEA:19093"/>
        <dbReference type="ChEBI" id="CHEBI:15378"/>
        <dbReference type="ChEBI" id="CHEBI:16526"/>
        <dbReference type="ChEBI" id="CHEBI:60052"/>
        <dbReference type="ChEBI" id="CHEBI:140497"/>
        <dbReference type="EC" id="4.1.1.111"/>
    </reaction>
</comment>
<comment type="similarity">
    <text evidence="3">Belongs to the Ahb/Nir family.</text>
</comment>
<organism evidence="10 11">
    <name type="scientific">Alkalimarinus alittae</name>
    <dbReference type="NCBI Taxonomy" id="2961619"/>
    <lineage>
        <taxon>Bacteria</taxon>
        <taxon>Pseudomonadati</taxon>
        <taxon>Pseudomonadota</taxon>
        <taxon>Gammaproteobacteria</taxon>
        <taxon>Alteromonadales</taxon>
        <taxon>Alteromonadaceae</taxon>
        <taxon>Alkalimarinus</taxon>
    </lineage>
</organism>
<evidence type="ECO:0000256" key="2">
    <source>
        <dbReference type="ARBA" id="ARBA00023444"/>
    </source>
</evidence>
<dbReference type="PANTHER" id="PTHR43413:SF1">
    <property type="entry name" value="SIROHEME DECARBOXYLASE NIRL SUBUNIT"/>
    <property type="match status" value="1"/>
</dbReference>
<evidence type="ECO:0000256" key="7">
    <source>
        <dbReference type="ARBA" id="ARBA00048470"/>
    </source>
</evidence>
<comment type="function">
    <text evidence="6">Involved in heme d1 biosynthesis. Catalyzes the decarboxylation of siroheme into didecarboxysiroheme.</text>
</comment>